<sequence>MARPRSLAAIAGEGDRLKTLESLRDKLARSIDKPGISARDLASLTRHFVLITGEIESLKVREAAGKNSAGMADENDDEKPVENASSESLTPMQEMSAAVKAKRMRIVPAS</sequence>
<accession>A0ABV5X8Q9</accession>
<proteinExistence type="predicted"/>
<keyword evidence="3" id="KW-1185">Reference proteome</keyword>
<dbReference type="EMBL" id="JBHMAS010000004">
    <property type="protein sequence ID" value="MFB9778857.1"/>
    <property type="molecule type" value="Genomic_DNA"/>
</dbReference>
<evidence type="ECO:0000313" key="2">
    <source>
        <dbReference type="EMBL" id="MFB9778857.1"/>
    </source>
</evidence>
<feature type="compositionally biased region" description="Basic residues" evidence="1">
    <location>
        <begin position="100"/>
        <end position="110"/>
    </location>
</feature>
<comment type="caution">
    <text evidence="2">The sequence shown here is derived from an EMBL/GenBank/DDBJ whole genome shotgun (WGS) entry which is preliminary data.</text>
</comment>
<feature type="region of interest" description="Disordered" evidence="1">
    <location>
        <begin position="65"/>
        <end position="110"/>
    </location>
</feature>
<evidence type="ECO:0000313" key="3">
    <source>
        <dbReference type="Proteomes" id="UP001589587"/>
    </source>
</evidence>
<name>A0ABV5X8Q9_9NOCA</name>
<evidence type="ECO:0000256" key="1">
    <source>
        <dbReference type="SAM" id="MobiDB-lite"/>
    </source>
</evidence>
<reference evidence="2 3" key="1">
    <citation type="submission" date="2024-09" db="EMBL/GenBank/DDBJ databases">
        <authorList>
            <person name="Sun Q."/>
            <person name="Mori K."/>
        </authorList>
    </citation>
    <scope>NUCLEOTIDE SEQUENCE [LARGE SCALE GENOMIC DNA]</scope>
    <source>
        <strain evidence="2 3">JCM 11411</strain>
    </source>
</reference>
<gene>
    <name evidence="2" type="ORF">ACFFQ6_04140</name>
</gene>
<protein>
    <submittedName>
        <fullName evidence="2">Uncharacterized protein</fullName>
    </submittedName>
</protein>
<organism evidence="2 3">
    <name type="scientific">Rhodococcus baikonurensis</name>
    <dbReference type="NCBI Taxonomy" id="172041"/>
    <lineage>
        <taxon>Bacteria</taxon>
        <taxon>Bacillati</taxon>
        <taxon>Actinomycetota</taxon>
        <taxon>Actinomycetes</taxon>
        <taxon>Mycobacteriales</taxon>
        <taxon>Nocardiaceae</taxon>
        <taxon>Rhodococcus</taxon>
        <taxon>Rhodococcus erythropolis group</taxon>
    </lineage>
</organism>
<dbReference type="Proteomes" id="UP001589587">
    <property type="component" value="Unassembled WGS sequence"/>
</dbReference>
<feature type="compositionally biased region" description="Polar residues" evidence="1">
    <location>
        <begin position="83"/>
        <end position="93"/>
    </location>
</feature>
<dbReference type="RefSeq" id="WP_378373957.1">
    <property type="nucleotide sequence ID" value="NZ_JBHMAS010000004.1"/>
</dbReference>